<dbReference type="Proteomes" id="UP000783686">
    <property type="component" value="Unassembled WGS sequence"/>
</dbReference>
<dbReference type="Gene3D" id="1.25.10.10">
    <property type="entry name" value="Leucine-rich Repeat Variant"/>
    <property type="match status" value="1"/>
</dbReference>
<comment type="caution">
    <text evidence="1">The sequence shown here is derived from an EMBL/GenBank/DDBJ whole genome shotgun (WGS) entry which is preliminary data.</text>
</comment>
<accession>A0A811K2P2</accession>
<dbReference type="Proteomes" id="UP000614601">
    <property type="component" value="Unassembled WGS sequence"/>
</dbReference>
<evidence type="ECO:0008006" key="3">
    <source>
        <dbReference type="Google" id="ProtNLM"/>
    </source>
</evidence>
<evidence type="ECO:0000313" key="1">
    <source>
        <dbReference type="EMBL" id="CAD5210085.1"/>
    </source>
</evidence>
<gene>
    <name evidence="1" type="ORF">BOKJ2_LOCUS3011</name>
</gene>
<dbReference type="AlphaFoldDB" id="A0A811K2P2"/>
<protein>
    <recommendedName>
        <fullName evidence="3">Ipi1_N domain-containing protein</fullName>
    </recommendedName>
</protein>
<dbReference type="InterPro" id="IPR011989">
    <property type="entry name" value="ARM-like"/>
</dbReference>
<proteinExistence type="predicted"/>
<sequence length="284" mass="31899">MGNQKKPKQAGNVIQSKTFTKKKIKVGKTLKKTNVTDTTFTTKSVVILKQFADNTAEPVSHRGLTLKDLNTQIGHSGFNFRKDAVLGMKQLLTDHPEMVEANLFDIISSVGRLLIDENFASTNSAAGNLRALFKLLFSIPEKSIATSFHILKSHLRISLTHMKLSVRTYGLSILTMVFEAYPRLCRRSLDLKENFLVLMQSQKRPTDPKLLAISISLFKNVYETPEEKKSAIATEEYDLNISEGKLVKKSTGQAFDRHRFTVFSVEQDVEGDGLDSSFLDKILQ</sequence>
<dbReference type="InterPro" id="IPR016024">
    <property type="entry name" value="ARM-type_fold"/>
</dbReference>
<evidence type="ECO:0000313" key="2">
    <source>
        <dbReference type="Proteomes" id="UP000614601"/>
    </source>
</evidence>
<dbReference type="OrthoDB" id="361362at2759"/>
<reference evidence="1" key="1">
    <citation type="submission" date="2020-09" db="EMBL/GenBank/DDBJ databases">
        <authorList>
            <person name="Kikuchi T."/>
        </authorList>
    </citation>
    <scope>NUCLEOTIDE SEQUENCE</scope>
    <source>
        <strain evidence="1">SH1</strain>
    </source>
</reference>
<dbReference type="EMBL" id="CAJFDH010000002">
    <property type="protein sequence ID" value="CAD5210085.1"/>
    <property type="molecule type" value="Genomic_DNA"/>
</dbReference>
<dbReference type="SUPFAM" id="SSF48371">
    <property type="entry name" value="ARM repeat"/>
    <property type="match status" value="1"/>
</dbReference>
<dbReference type="EMBL" id="CAJFCW020000002">
    <property type="protein sequence ID" value="CAG9090656.1"/>
    <property type="molecule type" value="Genomic_DNA"/>
</dbReference>
<keyword evidence="2" id="KW-1185">Reference proteome</keyword>
<name>A0A811K2P2_9BILA</name>
<organism evidence="1 2">
    <name type="scientific">Bursaphelenchus okinawaensis</name>
    <dbReference type="NCBI Taxonomy" id="465554"/>
    <lineage>
        <taxon>Eukaryota</taxon>
        <taxon>Metazoa</taxon>
        <taxon>Ecdysozoa</taxon>
        <taxon>Nematoda</taxon>
        <taxon>Chromadorea</taxon>
        <taxon>Rhabditida</taxon>
        <taxon>Tylenchina</taxon>
        <taxon>Tylenchomorpha</taxon>
        <taxon>Aphelenchoidea</taxon>
        <taxon>Aphelenchoididae</taxon>
        <taxon>Bursaphelenchus</taxon>
    </lineage>
</organism>